<dbReference type="InterPro" id="IPR003382">
    <property type="entry name" value="Flavoprotein"/>
</dbReference>
<gene>
    <name evidence="2" type="ORF">ASJ82_03080</name>
    <name evidence="3" type="ORF">MSCUN_07120</name>
</gene>
<dbReference type="Proteomes" id="UP000217528">
    <property type="component" value="Unassembled WGS sequence"/>
</dbReference>
<evidence type="ECO:0000313" key="2">
    <source>
        <dbReference type="EMBL" id="PAV08192.1"/>
    </source>
</evidence>
<evidence type="ECO:0000259" key="1">
    <source>
        <dbReference type="PROSITE" id="PS51379"/>
    </source>
</evidence>
<dbReference type="GO" id="GO:0071513">
    <property type="term" value="C:phosphopantothenoylcysteine decarboxylase complex"/>
    <property type="evidence" value="ECO:0007669"/>
    <property type="project" value="TreeGrafter"/>
</dbReference>
<feature type="domain" description="4Fe-4S ferredoxin-type" evidence="1">
    <location>
        <begin position="167"/>
        <end position="196"/>
    </location>
</feature>
<dbReference type="RefSeq" id="WP_095607842.1">
    <property type="nucleotide sequence ID" value="NZ_CAUHCB010000009.1"/>
</dbReference>
<dbReference type="GO" id="GO:0015937">
    <property type="term" value="P:coenzyme A biosynthetic process"/>
    <property type="evidence" value="ECO:0007669"/>
    <property type="project" value="TreeGrafter"/>
</dbReference>
<keyword evidence="4" id="KW-1185">Reference proteome</keyword>
<dbReference type="SUPFAM" id="SSF52507">
    <property type="entry name" value="Homo-oligomeric flavin-containing Cys decarboxylases, HFCD"/>
    <property type="match status" value="1"/>
</dbReference>
<dbReference type="EMBL" id="LMVN01000001">
    <property type="protein sequence ID" value="PAV08192.1"/>
    <property type="molecule type" value="Genomic_DNA"/>
</dbReference>
<dbReference type="InterPro" id="IPR036551">
    <property type="entry name" value="Flavin_trans-like"/>
</dbReference>
<name>A0A2A2HFH4_9EURY</name>
<organism evidence="2 4">
    <name type="scientific">Methanosphaera cuniculi</name>
    <dbReference type="NCBI Taxonomy" id="1077256"/>
    <lineage>
        <taxon>Archaea</taxon>
        <taxon>Methanobacteriati</taxon>
        <taxon>Methanobacteriota</taxon>
        <taxon>Methanomada group</taxon>
        <taxon>Methanobacteria</taxon>
        <taxon>Methanobacteriales</taxon>
        <taxon>Methanobacteriaceae</taxon>
        <taxon>Methanosphaera</taxon>
    </lineage>
</organism>
<dbReference type="AlphaFoldDB" id="A0A2A2HFH4"/>
<dbReference type="PANTHER" id="PTHR14359">
    <property type="entry name" value="HOMO-OLIGOMERIC FLAVIN CONTAINING CYS DECARBOXYLASE FAMILY"/>
    <property type="match status" value="1"/>
</dbReference>
<evidence type="ECO:0000313" key="5">
    <source>
        <dbReference type="Proteomes" id="UP000246004"/>
    </source>
</evidence>
<reference evidence="2 4" key="2">
    <citation type="journal article" date="2017" name="BMC Genomics">
        <title>Genomic analysis of methanogenic archaea reveals a shift towards energy conservation.</title>
        <authorList>
            <person name="Gilmore S.P."/>
            <person name="Henske J.K."/>
            <person name="Sexton J.A."/>
            <person name="Solomon K.V."/>
            <person name="Seppala S."/>
            <person name="Yoo J.I."/>
            <person name="Huyett L.M."/>
            <person name="Pressman A."/>
            <person name="Cogan J.Z."/>
            <person name="Kivenson V."/>
            <person name="Peng X."/>
            <person name="Tan Y."/>
            <person name="Valentine D.L."/>
            <person name="O'Malley M.A."/>
        </authorList>
    </citation>
    <scope>NUCLEOTIDE SEQUENCE [LARGE SCALE GENOMIC DNA]</scope>
    <source>
        <strain evidence="2 4">1R-7</strain>
    </source>
</reference>
<proteinExistence type="predicted"/>
<dbReference type="SUPFAM" id="SSF54862">
    <property type="entry name" value="4Fe-4S ferredoxins"/>
    <property type="match status" value="1"/>
</dbReference>
<dbReference type="PROSITE" id="PS51379">
    <property type="entry name" value="4FE4S_FER_2"/>
    <property type="match status" value="1"/>
</dbReference>
<evidence type="ECO:0000313" key="4">
    <source>
        <dbReference type="Proteomes" id="UP000217528"/>
    </source>
</evidence>
<dbReference type="Proteomes" id="UP000246004">
    <property type="component" value="Unassembled WGS sequence"/>
</dbReference>
<comment type="caution">
    <text evidence="2">The sequence shown here is derived from an EMBL/GenBank/DDBJ whole genome shotgun (WGS) entry which is preliminary data.</text>
</comment>
<dbReference type="OrthoDB" id="23478at2157"/>
<dbReference type="Gene3D" id="3.40.50.1950">
    <property type="entry name" value="Flavin prenyltransferase-like"/>
    <property type="match status" value="1"/>
</dbReference>
<dbReference type="PANTHER" id="PTHR14359:SF19">
    <property type="entry name" value="FLAVOPROTEIN"/>
    <property type="match status" value="1"/>
</dbReference>
<evidence type="ECO:0000313" key="3">
    <source>
        <dbReference type="EMBL" id="PWL08276.1"/>
    </source>
</evidence>
<protein>
    <submittedName>
        <fullName evidence="3">Bifunctional phosphopantothenoylcysteine decarboxylase/phosphopantothenate synthase</fullName>
    </submittedName>
</protein>
<reference evidence="3 5" key="1">
    <citation type="submission" date="2016-04" db="EMBL/GenBank/DDBJ databases">
        <title>Genome sequence of Methanosphaera cuniculi DSM 4103.</title>
        <authorList>
            <person name="Poehlein A."/>
            <person name="Seedorf H."/>
            <person name="Daniel R."/>
        </authorList>
    </citation>
    <scope>NUCLEOTIDE SEQUENCE [LARGE SCALE GENOMIC DNA]</scope>
    <source>
        <strain evidence="3 5">DSM 4103</strain>
    </source>
</reference>
<dbReference type="Pfam" id="PF02441">
    <property type="entry name" value="Flavoprotein"/>
    <property type="match status" value="1"/>
</dbReference>
<accession>A0A2A2HFH4</accession>
<dbReference type="EMBL" id="LWMS01000020">
    <property type="protein sequence ID" value="PWL08276.1"/>
    <property type="molecule type" value="Genomic_DNA"/>
</dbReference>
<sequence>MKILWAITGAGHFLAESLSILENLALDDNIVTITTSKAADEVIQLYGFNEKIENIVSLNYENKHIKDEDQEFSYPLSGKLTHQKYDVIIIAPLTANSTAKIVHGIADTLITNIAAQSGKGQIPLIVLPVDQTPGLITTTIPPYIRKDRCVVHENCIPMRLCPNDAINPPYIDKSKCVSCHICKDICINDALVVDEKIELYIRKIDAQNTQKLSTIENIKTVYQPDKIVEYIKKIEKE</sequence>
<dbReference type="GO" id="GO:0010181">
    <property type="term" value="F:FMN binding"/>
    <property type="evidence" value="ECO:0007669"/>
    <property type="project" value="TreeGrafter"/>
</dbReference>
<dbReference type="GO" id="GO:0004633">
    <property type="term" value="F:phosphopantothenoylcysteine decarboxylase activity"/>
    <property type="evidence" value="ECO:0007669"/>
    <property type="project" value="TreeGrafter"/>
</dbReference>
<dbReference type="InterPro" id="IPR017896">
    <property type="entry name" value="4Fe4S_Fe-S-bd"/>
</dbReference>